<sequence length="319" mass="35915">MAGETGPITVSRTIAMVMAALFALACFNILEIALSTFTTFRRRRGLYFWSMIIATFGTLLHTITGFLRYFSLAPNFAMCVLICIGWYAMVTGQSVVLYSRLHLISSNSLYCRLVLYMIIFNAFAMHIPTTVLFLGSNHGVQDFIAPFNVYERIQLTVFSVQETIISALYIWETLTELRPILMLKGPRGQRVVLNVILVNAIAILLDASILATEFTNHFDIQTSYKPLVYSLKLKMEFTVLNSLVAVINTNPAMIQDLQRTQDQDLHIQPRWSADRSPPNWSGNGSHQFDGRTDSQMSTPDRQGSRTSDYPMILAKSAVS</sequence>
<accession>A0A9W9NY83</accession>
<keyword evidence="2" id="KW-0472">Membrane</keyword>
<dbReference type="RefSeq" id="XP_056499279.1">
    <property type="nucleotide sequence ID" value="XM_056645838.1"/>
</dbReference>
<evidence type="ECO:0000256" key="1">
    <source>
        <dbReference type="SAM" id="MobiDB-lite"/>
    </source>
</evidence>
<dbReference type="PANTHER" id="PTHR37013:SF4">
    <property type="entry name" value="INTEGRAL MEMBRANE PROTEIN"/>
    <property type="match status" value="1"/>
</dbReference>
<reference evidence="4" key="1">
    <citation type="submission" date="2022-11" db="EMBL/GenBank/DDBJ databases">
        <authorList>
            <person name="Petersen C."/>
        </authorList>
    </citation>
    <scope>NUCLEOTIDE SEQUENCE</scope>
    <source>
        <strain evidence="4">IBT 23319</strain>
    </source>
</reference>
<evidence type="ECO:0000256" key="2">
    <source>
        <dbReference type="SAM" id="Phobius"/>
    </source>
</evidence>
<dbReference type="Pfam" id="PF24802">
    <property type="entry name" value="DUF7703"/>
    <property type="match status" value="1"/>
</dbReference>
<feature type="region of interest" description="Disordered" evidence="1">
    <location>
        <begin position="270"/>
        <end position="310"/>
    </location>
</feature>
<protein>
    <recommendedName>
        <fullName evidence="3">DUF7703 domain-containing protein</fullName>
    </recommendedName>
</protein>
<gene>
    <name evidence="4" type="ORF">N7469_006920</name>
</gene>
<name>A0A9W9NY83_PENCI</name>
<dbReference type="GeneID" id="81385005"/>
<feature type="compositionally biased region" description="Polar residues" evidence="1">
    <location>
        <begin position="293"/>
        <end position="307"/>
    </location>
</feature>
<keyword evidence="2" id="KW-1133">Transmembrane helix</keyword>
<keyword evidence="5" id="KW-1185">Reference proteome</keyword>
<dbReference type="AlphaFoldDB" id="A0A9W9NY83"/>
<feature type="domain" description="DUF7703" evidence="3">
    <location>
        <begin position="5"/>
        <end position="247"/>
    </location>
</feature>
<dbReference type="EMBL" id="JAPQKT010000006">
    <property type="protein sequence ID" value="KAJ5226914.1"/>
    <property type="molecule type" value="Genomic_DNA"/>
</dbReference>
<feature type="transmembrane region" description="Helical" evidence="2">
    <location>
        <begin position="153"/>
        <end position="171"/>
    </location>
</feature>
<evidence type="ECO:0000259" key="3">
    <source>
        <dbReference type="Pfam" id="PF24802"/>
    </source>
</evidence>
<evidence type="ECO:0000313" key="4">
    <source>
        <dbReference type="EMBL" id="KAJ5226914.1"/>
    </source>
</evidence>
<feature type="transmembrane region" description="Helical" evidence="2">
    <location>
        <begin position="113"/>
        <end position="133"/>
    </location>
</feature>
<feature type="transmembrane region" description="Helical" evidence="2">
    <location>
        <begin position="46"/>
        <end position="69"/>
    </location>
</feature>
<dbReference type="PANTHER" id="PTHR37013">
    <property type="entry name" value="INTEGRAL MEMBRANE PROTEIN (AFU_ORTHOLOGUE AFUA_1G05950)-RELATED"/>
    <property type="match status" value="1"/>
</dbReference>
<dbReference type="OrthoDB" id="405906at2759"/>
<dbReference type="Proteomes" id="UP001147733">
    <property type="component" value="Unassembled WGS sequence"/>
</dbReference>
<keyword evidence="2" id="KW-0812">Transmembrane</keyword>
<proteinExistence type="predicted"/>
<feature type="transmembrane region" description="Helical" evidence="2">
    <location>
        <begin position="75"/>
        <end position="101"/>
    </location>
</feature>
<comment type="caution">
    <text evidence="4">The sequence shown here is derived from an EMBL/GenBank/DDBJ whole genome shotgun (WGS) entry which is preliminary data.</text>
</comment>
<evidence type="ECO:0000313" key="5">
    <source>
        <dbReference type="Proteomes" id="UP001147733"/>
    </source>
</evidence>
<dbReference type="InterPro" id="IPR056120">
    <property type="entry name" value="DUF7703"/>
</dbReference>
<feature type="transmembrane region" description="Helical" evidence="2">
    <location>
        <begin position="14"/>
        <end position="34"/>
    </location>
</feature>
<organism evidence="4 5">
    <name type="scientific">Penicillium citrinum</name>
    <dbReference type="NCBI Taxonomy" id="5077"/>
    <lineage>
        <taxon>Eukaryota</taxon>
        <taxon>Fungi</taxon>
        <taxon>Dikarya</taxon>
        <taxon>Ascomycota</taxon>
        <taxon>Pezizomycotina</taxon>
        <taxon>Eurotiomycetes</taxon>
        <taxon>Eurotiomycetidae</taxon>
        <taxon>Eurotiales</taxon>
        <taxon>Aspergillaceae</taxon>
        <taxon>Penicillium</taxon>
    </lineage>
</organism>
<reference evidence="4" key="2">
    <citation type="journal article" date="2023" name="IMA Fungus">
        <title>Comparative genomic study of the Penicillium genus elucidates a diverse pangenome and 15 lateral gene transfer events.</title>
        <authorList>
            <person name="Petersen C."/>
            <person name="Sorensen T."/>
            <person name="Nielsen M.R."/>
            <person name="Sondergaard T.E."/>
            <person name="Sorensen J.L."/>
            <person name="Fitzpatrick D.A."/>
            <person name="Frisvad J.C."/>
            <person name="Nielsen K.L."/>
        </authorList>
    </citation>
    <scope>NUCLEOTIDE SEQUENCE</scope>
    <source>
        <strain evidence="4">IBT 23319</strain>
    </source>
</reference>
<feature type="transmembrane region" description="Helical" evidence="2">
    <location>
        <begin position="191"/>
        <end position="211"/>
    </location>
</feature>